<keyword evidence="2" id="KW-0479">Metal-binding</keyword>
<dbReference type="GO" id="GO:0007165">
    <property type="term" value="P:signal transduction"/>
    <property type="evidence" value="ECO:0007669"/>
    <property type="project" value="TreeGrafter"/>
</dbReference>
<dbReference type="InterPro" id="IPR000760">
    <property type="entry name" value="Inositol_monophosphatase-like"/>
</dbReference>
<proteinExistence type="predicted"/>
<dbReference type="InterPro" id="IPR022337">
    <property type="entry name" value="Inositol_monophosphatase_SuhB"/>
</dbReference>
<name>A0A383F650_9ZZZZ</name>
<feature type="non-terminal residue" evidence="5">
    <location>
        <position position="1"/>
    </location>
</feature>
<evidence type="ECO:0000256" key="4">
    <source>
        <dbReference type="ARBA" id="ARBA00022842"/>
    </source>
</evidence>
<evidence type="ECO:0008006" key="6">
    <source>
        <dbReference type="Google" id="ProtNLM"/>
    </source>
</evidence>
<dbReference type="FunFam" id="3.40.190.80:FF:000020">
    <property type="entry name" value="Fructose-1,6-bisphosphatase/inositol-1-monophosphatase"/>
    <property type="match status" value="1"/>
</dbReference>
<dbReference type="GO" id="GO:0008934">
    <property type="term" value="F:inositol monophosphate 1-phosphatase activity"/>
    <property type="evidence" value="ECO:0007669"/>
    <property type="project" value="InterPro"/>
</dbReference>
<evidence type="ECO:0000256" key="3">
    <source>
        <dbReference type="ARBA" id="ARBA00022801"/>
    </source>
</evidence>
<dbReference type="Gene3D" id="3.40.190.80">
    <property type="match status" value="1"/>
</dbReference>
<sequence length="134" mass="15452">KVWRLCMNLDESDTLSKSLLATGFPYLHDKKYDLSFEIFKQFYDKTRGIRRLGSASLDLCFVAMGRFDGYYEFGLKAWDICAGSLIAHEAGAKLSDWDNSQLPYDGSRILATNKKIHKEMVNILSNKNYDIFFK</sequence>
<dbReference type="PANTHER" id="PTHR20854">
    <property type="entry name" value="INOSITOL MONOPHOSPHATASE"/>
    <property type="match status" value="1"/>
</dbReference>
<accession>A0A383F650</accession>
<dbReference type="PRINTS" id="PR01959">
    <property type="entry name" value="SBIMPHPHTASE"/>
</dbReference>
<dbReference type="SUPFAM" id="SSF56655">
    <property type="entry name" value="Carbohydrate phosphatase"/>
    <property type="match status" value="1"/>
</dbReference>
<comment type="cofactor">
    <cofactor evidence="1">
        <name>Mg(2+)</name>
        <dbReference type="ChEBI" id="CHEBI:18420"/>
    </cofactor>
</comment>
<dbReference type="PRINTS" id="PR00377">
    <property type="entry name" value="IMPHPHTASES"/>
</dbReference>
<evidence type="ECO:0000256" key="1">
    <source>
        <dbReference type="ARBA" id="ARBA00001946"/>
    </source>
</evidence>
<dbReference type="GO" id="GO:0006020">
    <property type="term" value="P:inositol metabolic process"/>
    <property type="evidence" value="ECO:0007669"/>
    <property type="project" value="TreeGrafter"/>
</dbReference>
<protein>
    <recommendedName>
        <fullName evidence="6">Inositol monophosphatase</fullName>
    </recommendedName>
</protein>
<organism evidence="5">
    <name type="scientific">marine metagenome</name>
    <dbReference type="NCBI Taxonomy" id="408172"/>
    <lineage>
        <taxon>unclassified sequences</taxon>
        <taxon>metagenomes</taxon>
        <taxon>ecological metagenomes</taxon>
    </lineage>
</organism>
<dbReference type="PANTHER" id="PTHR20854:SF4">
    <property type="entry name" value="INOSITOL-1-MONOPHOSPHATASE-RELATED"/>
    <property type="match status" value="1"/>
</dbReference>
<dbReference type="InterPro" id="IPR020550">
    <property type="entry name" value="Inositol_monophosphatase_CS"/>
</dbReference>
<keyword evidence="3" id="KW-0378">Hydrolase</keyword>
<dbReference type="GO" id="GO:0046854">
    <property type="term" value="P:phosphatidylinositol phosphate biosynthetic process"/>
    <property type="evidence" value="ECO:0007669"/>
    <property type="project" value="InterPro"/>
</dbReference>
<evidence type="ECO:0000256" key="2">
    <source>
        <dbReference type="ARBA" id="ARBA00022723"/>
    </source>
</evidence>
<gene>
    <name evidence="5" type="ORF">METZ01_LOCUS517430</name>
</gene>
<dbReference type="AlphaFoldDB" id="A0A383F650"/>
<dbReference type="PROSITE" id="PS00630">
    <property type="entry name" value="IMP_2"/>
    <property type="match status" value="1"/>
</dbReference>
<reference evidence="5" key="1">
    <citation type="submission" date="2018-05" db="EMBL/GenBank/DDBJ databases">
        <authorList>
            <person name="Lanie J.A."/>
            <person name="Ng W.-L."/>
            <person name="Kazmierczak K.M."/>
            <person name="Andrzejewski T.M."/>
            <person name="Davidsen T.M."/>
            <person name="Wayne K.J."/>
            <person name="Tettelin H."/>
            <person name="Glass J.I."/>
            <person name="Rusch D."/>
            <person name="Podicherti R."/>
            <person name="Tsui H.-C.T."/>
            <person name="Winkler M.E."/>
        </authorList>
    </citation>
    <scope>NUCLEOTIDE SEQUENCE</scope>
</reference>
<evidence type="ECO:0000313" key="5">
    <source>
        <dbReference type="EMBL" id="SVE64576.1"/>
    </source>
</evidence>
<keyword evidence="4" id="KW-0460">Magnesium</keyword>
<dbReference type="Pfam" id="PF00459">
    <property type="entry name" value="Inositol_P"/>
    <property type="match status" value="1"/>
</dbReference>
<dbReference type="EMBL" id="UINC01231855">
    <property type="protein sequence ID" value="SVE64576.1"/>
    <property type="molecule type" value="Genomic_DNA"/>
</dbReference>
<dbReference type="GO" id="GO:0046872">
    <property type="term" value="F:metal ion binding"/>
    <property type="evidence" value="ECO:0007669"/>
    <property type="project" value="UniProtKB-KW"/>
</dbReference>